<dbReference type="InterPro" id="IPR050832">
    <property type="entry name" value="Bact_Acetyltransf"/>
</dbReference>
<dbReference type="RefSeq" id="WP_179480481.1">
    <property type="nucleotide sequence ID" value="NZ_JACCFW010000001.1"/>
</dbReference>
<evidence type="ECO:0000313" key="5">
    <source>
        <dbReference type="Proteomes" id="UP000571817"/>
    </source>
</evidence>
<protein>
    <submittedName>
        <fullName evidence="4">GNAT superfamily N-acetyltransferase</fullName>
    </submittedName>
</protein>
<evidence type="ECO:0000256" key="2">
    <source>
        <dbReference type="ARBA" id="ARBA00023315"/>
    </source>
</evidence>
<dbReference type="AlphaFoldDB" id="A0A853DB73"/>
<evidence type="ECO:0000256" key="1">
    <source>
        <dbReference type="ARBA" id="ARBA00022679"/>
    </source>
</evidence>
<gene>
    <name evidence="4" type="ORF">HNR15_001495</name>
</gene>
<evidence type="ECO:0000313" key="4">
    <source>
        <dbReference type="EMBL" id="NYJ74532.1"/>
    </source>
</evidence>
<name>A0A853DB73_9MICO</name>
<keyword evidence="1 4" id="KW-0808">Transferase</keyword>
<dbReference type="CDD" id="cd04301">
    <property type="entry name" value="NAT_SF"/>
    <property type="match status" value="1"/>
</dbReference>
<keyword evidence="2" id="KW-0012">Acyltransferase</keyword>
<dbReference type="PROSITE" id="PS51186">
    <property type="entry name" value="GNAT"/>
    <property type="match status" value="1"/>
</dbReference>
<dbReference type="GO" id="GO:0016747">
    <property type="term" value="F:acyltransferase activity, transferring groups other than amino-acyl groups"/>
    <property type="evidence" value="ECO:0007669"/>
    <property type="project" value="InterPro"/>
</dbReference>
<proteinExistence type="predicted"/>
<dbReference type="Pfam" id="PF00583">
    <property type="entry name" value="Acetyltransf_1"/>
    <property type="match status" value="1"/>
</dbReference>
<dbReference type="EMBL" id="JACCFW010000001">
    <property type="protein sequence ID" value="NYJ74532.1"/>
    <property type="molecule type" value="Genomic_DNA"/>
</dbReference>
<dbReference type="PANTHER" id="PTHR43877:SF2">
    <property type="entry name" value="AMINOALKYLPHOSPHONATE N-ACETYLTRANSFERASE-RELATED"/>
    <property type="match status" value="1"/>
</dbReference>
<dbReference type="InterPro" id="IPR000182">
    <property type="entry name" value="GNAT_dom"/>
</dbReference>
<sequence length="181" mass="19897">MSTTPEIRVRPRREEDLVVLEQVLAAQQPTSRYPLRWPLPFPVREFIVRPDELVALVAEDEGRVVGHVSVTAVLPGELGEAWAAGAGRPIDELACLSVLFVDLTVRGRRIGGALMDAAEDWIFARGRTAVLDVVTANERPLAVYRHRGWSEIGHARPDWLPDTEPPVILMAKSAPAVTPAT</sequence>
<feature type="domain" description="N-acetyltransferase" evidence="3">
    <location>
        <begin position="7"/>
        <end position="175"/>
    </location>
</feature>
<comment type="caution">
    <text evidence="4">The sequence shown here is derived from an EMBL/GenBank/DDBJ whole genome shotgun (WGS) entry which is preliminary data.</text>
</comment>
<keyword evidence="5" id="KW-1185">Reference proteome</keyword>
<reference evidence="4 5" key="1">
    <citation type="submission" date="2020-07" db="EMBL/GenBank/DDBJ databases">
        <title>Sequencing the genomes of 1000 actinobacteria strains.</title>
        <authorList>
            <person name="Klenk H.-P."/>
        </authorList>
    </citation>
    <scope>NUCLEOTIDE SEQUENCE [LARGE SCALE GENOMIC DNA]</scope>
    <source>
        <strain evidence="4 5">DSM 29531</strain>
    </source>
</reference>
<dbReference type="Gene3D" id="3.40.630.30">
    <property type="match status" value="1"/>
</dbReference>
<dbReference type="InterPro" id="IPR016181">
    <property type="entry name" value="Acyl_CoA_acyltransferase"/>
</dbReference>
<evidence type="ECO:0000259" key="3">
    <source>
        <dbReference type="PROSITE" id="PS51186"/>
    </source>
</evidence>
<dbReference type="PANTHER" id="PTHR43877">
    <property type="entry name" value="AMINOALKYLPHOSPHONATE N-ACETYLTRANSFERASE-RELATED-RELATED"/>
    <property type="match status" value="1"/>
</dbReference>
<dbReference type="Proteomes" id="UP000571817">
    <property type="component" value="Unassembled WGS sequence"/>
</dbReference>
<dbReference type="SUPFAM" id="SSF55729">
    <property type="entry name" value="Acyl-CoA N-acyltransferases (Nat)"/>
    <property type="match status" value="1"/>
</dbReference>
<organism evidence="4 5">
    <name type="scientific">Allobranchiibius huperziae</name>
    <dbReference type="NCBI Taxonomy" id="1874116"/>
    <lineage>
        <taxon>Bacteria</taxon>
        <taxon>Bacillati</taxon>
        <taxon>Actinomycetota</taxon>
        <taxon>Actinomycetes</taxon>
        <taxon>Micrococcales</taxon>
        <taxon>Dermacoccaceae</taxon>
        <taxon>Allobranchiibius</taxon>
    </lineage>
</organism>
<accession>A0A853DB73</accession>